<dbReference type="EMBL" id="JAPFFF010000003">
    <property type="protein sequence ID" value="KAK8893360.1"/>
    <property type="molecule type" value="Genomic_DNA"/>
</dbReference>
<evidence type="ECO:0000256" key="3">
    <source>
        <dbReference type="ARBA" id="ARBA00022741"/>
    </source>
</evidence>
<dbReference type="Gene3D" id="1.10.510.10">
    <property type="entry name" value="Transferase(Phosphotransferase) domain 1"/>
    <property type="match status" value="1"/>
</dbReference>
<dbReference type="PANTHER" id="PTHR24346">
    <property type="entry name" value="MAP/MICROTUBULE AFFINITY-REGULATING KINASE"/>
    <property type="match status" value="1"/>
</dbReference>
<dbReference type="PROSITE" id="PS50011">
    <property type="entry name" value="PROTEIN_KINASE_DOM"/>
    <property type="match status" value="1"/>
</dbReference>
<dbReference type="SMART" id="SM00220">
    <property type="entry name" value="S_TKc"/>
    <property type="match status" value="1"/>
</dbReference>
<name>A0ABR2KTP3_9EUKA</name>
<organism evidence="9 10">
    <name type="scientific">Tritrichomonas musculus</name>
    <dbReference type="NCBI Taxonomy" id="1915356"/>
    <lineage>
        <taxon>Eukaryota</taxon>
        <taxon>Metamonada</taxon>
        <taxon>Parabasalia</taxon>
        <taxon>Tritrichomonadida</taxon>
        <taxon>Tritrichomonadidae</taxon>
        <taxon>Tritrichomonas</taxon>
    </lineage>
</organism>
<evidence type="ECO:0000256" key="7">
    <source>
        <dbReference type="RuleBase" id="RU000304"/>
    </source>
</evidence>
<accession>A0ABR2KTP3</accession>
<dbReference type="InterPro" id="IPR011009">
    <property type="entry name" value="Kinase-like_dom_sf"/>
</dbReference>
<dbReference type="Proteomes" id="UP001470230">
    <property type="component" value="Unassembled WGS sequence"/>
</dbReference>
<feature type="binding site" evidence="6">
    <location>
        <position position="40"/>
    </location>
    <ligand>
        <name>ATP</name>
        <dbReference type="ChEBI" id="CHEBI:30616"/>
    </ligand>
</feature>
<dbReference type="GO" id="GO:0016301">
    <property type="term" value="F:kinase activity"/>
    <property type="evidence" value="ECO:0007669"/>
    <property type="project" value="UniProtKB-KW"/>
</dbReference>
<protein>
    <submittedName>
        <fullName evidence="9">Serine/threonine-protein kinase brsk1</fullName>
    </submittedName>
</protein>
<comment type="similarity">
    <text evidence="7">Belongs to the protein kinase superfamily.</text>
</comment>
<sequence>MSDQNPSIGNYYILKTIGIGSSAKVKLGEHKVTKTKVAIKVMKKSKIEKNQSFLKKMQREVSLMRIFDHPHLLKLFDVLETETHLYLVLEYAKNGELFDYISQGDISVHDALKFFRQIIYGLDFLHSHSLCHRDMKLENILLDEFDNVKIADFGFARWMKDNIADTQCGSPHYAAPEVSRGGQYDGRAADIWSCGVIFYTLLCKKLPFVDASVHNLLIKIRTADYKIPDFPEPIKDLVHRMLTVDVSQRITLEQIKEHPGFRILMPEEYILPTPFPSVNIPDPIDPASLNPDIVQILNHIGFEEEELAEQLSADHTTQAKQFLYLILKKVSFDTICWDGKTNPPIKLELDPNSQFCFKDTVTDNVQYQAGLPYTKSVTIEKIEKKKMIAITEVQKWLTSHDFQWVYPHDLLIIARKKDDSFEMFFRVDFLLEKKINLSIFLSKGDEKVFDEFTNEISEKIK</sequence>
<evidence type="ECO:0000256" key="2">
    <source>
        <dbReference type="ARBA" id="ARBA00022679"/>
    </source>
</evidence>
<keyword evidence="5 6" id="KW-0067">ATP-binding</keyword>
<reference evidence="9 10" key="1">
    <citation type="submission" date="2024-04" db="EMBL/GenBank/DDBJ databases">
        <title>Tritrichomonas musculus Genome.</title>
        <authorList>
            <person name="Alves-Ferreira E."/>
            <person name="Grigg M."/>
            <person name="Lorenzi H."/>
            <person name="Galac M."/>
        </authorList>
    </citation>
    <scope>NUCLEOTIDE SEQUENCE [LARGE SCALE GENOMIC DNA]</scope>
    <source>
        <strain evidence="9 10">EAF2021</strain>
    </source>
</reference>
<dbReference type="SUPFAM" id="SSF56112">
    <property type="entry name" value="Protein kinase-like (PK-like)"/>
    <property type="match status" value="1"/>
</dbReference>
<keyword evidence="4 9" id="KW-0418">Kinase</keyword>
<gene>
    <name evidence="9" type="ORF">M9Y10_021777</name>
</gene>
<dbReference type="InterPro" id="IPR008271">
    <property type="entry name" value="Ser/Thr_kinase_AS"/>
</dbReference>
<dbReference type="PANTHER" id="PTHR24346:SF82">
    <property type="entry name" value="KP78A-RELATED"/>
    <property type="match status" value="1"/>
</dbReference>
<evidence type="ECO:0000259" key="8">
    <source>
        <dbReference type="PROSITE" id="PS50011"/>
    </source>
</evidence>
<comment type="caution">
    <text evidence="9">The sequence shown here is derived from an EMBL/GenBank/DDBJ whole genome shotgun (WGS) entry which is preliminary data.</text>
</comment>
<feature type="domain" description="Protein kinase" evidence="8">
    <location>
        <begin position="11"/>
        <end position="261"/>
    </location>
</feature>
<keyword evidence="2" id="KW-0808">Transferase</keyword>
<evidence type="ECO:0000313" key="10">
    <source>
        <dbReference type="Proteomes" id="UP001470230"/>
    </source>
</evidence>
<evidence type="ECO:0000256" key="4">
    <source>
        <dbReference type="ARBA" id="ARBA00022777"/>
    </source>
</evidence>
<dbReference type="InterPro" id="IPR000719">
    <property type="entry name" value="Prot_kinase_dom"/>
</dbReference>
<dbReference type="PROSITE" id="PS00108">
    <property type="entry name" value="PROTEIN_KINASE_ST"/>
    <property type="match status" value="1"/>
</dbReference>
<dbReference type="InterPro" id="IPR017441">
    <property type="entry name" value="Protein_kinase_ATP_BS"/>
</dbReference>
<dbReference type="PROSITE" id="PS00107">
    <property type="entry name" value="PROTEIN_KINASE_ATP"/>
    <property type="match status" value="1"/>
</dbReference>
<keyword evidence="1 7" id="KW-0723">Serine/threonine-protein kinase</keyword>
<evidence type="ECO:0000256" key="6">
    <source>
        <dbReference type="PROSITE-ProRule" id="PRU10141"/>
    </source>
</evidence>
<dbReference type="Pfam" id="PF00069">
    <property type="entry name" value="Pkinase"/>
    <property type="match status" value="1"/>
</dbReference>
<evidence type="ECO:0000256" key="5">
    <source>
        <dbReference type="ARBA" id="ARBA00022840"/>
    </source>
</evidence>
<keyword evidence="3 6" id="KW-0547">Nucleotide-binding</keyword>
<evidence type="ECO:0000313" key="9">
    <source>
        <dbReference type="EMBL" id="KAK8893360.1"/>
    </source>
</evidence>
<proteinExistence type="inferred from homology"/>
<keyword evidence="10" id="KW-1185">Reference proteome</keyword>
<evidence type="ECO:0000256" key="1">
    <source>
        <dbReference type="ARBA" id="ARBA00022527"/>
    </source>
</evidence>